<organism evidence="2 3">
    <name type="scientific">Candidatus Pantoea multigeneris</name>
    <dbReference type="NCBI Taxonomy" id="2608357"/>
    <lineage>
        <taxon>Bacteria</taxon>
        <taxon>Pseudomonadati</taxon>
        <taxon>Pseudomonadota</taxon>
        <taxon>Gammaproteobacteria</taxon>
        <taxon>Enterobacterales</taxon>
        <taxon>Erwiniaceae</taxon>
        <taxon>Pantoea</taxon>
    </lineage>
</organism>
<name>A0ABX0R589_9GAMM</name>
<evidence type="ECO:0000256" key="1">
    <source>
        <dbReference type="SAM" id="Phobius"/>
    </source>
</evidence>
<evidence type="ECO:0000313" key="2">
    <source>
        <dbReference type="EMBL" id="NIF20571.1"/>
    </source>
</evidence>
<protein>
    <submittedName>
        <fullName evidence="2">Tail assembly protein</fullName>
    </submittedName>
</protein>
<evidence type="ECO:0000313" key="3">
    <source>
        <dbReference type="Proteomes" id="UP001515683"/>
    </source>
</evidence>
<sequence>MLKTLTLGGALAKKFGKTHRYQVADLREMLRAMCTTVPGFKKYVSNAHLNGIRFAFYSDKHNITLPEFDMSNGANEYRMVSVIEGSKSAGLLQIVIGSAALVAAFFTAGASLGVWGATLGVGTGAAALTGGAALAATALTGMGLSMMLGGVVGLLTPQPGYSVGSSSSADNKPNYAFGSPVNTVAMGYPVPVAYGERENGGAIISAGIFSSDQQ</sequence>
<reference evidence="2 3" key="1">
    <citation type="journal article" date="2019" name="bioRxiv">
        <title>Bacteria contribute to plant secondary compound degradation in a generalist herbivore system.</title>
        <authorList>
            <person name="Francoeur C.B."/>
            <person name="Khadempour L."/>
            <person name="Moreira-Soto R.D."/>
            <person name="Gotting K."/>
            <person name="Book A.J."/>
            <person name="Pinto-Tomas A.A."/>
            <person name="Keefover-Ring K."/>
            <person name="Currie C.R."/>
        </authorList>
    </citation>
    <scope>NUCLEOTIDE SEQUENCE [LARGE SCALE GENOMIC DNA]</scope>
    <source>
        <strain evidence="2">Acro-835</strain>
    </source>
</reference>
<feature type="transmembrane region" description="Helical" evidence="1">
    <location>
        <begin position="88"/>
        <end position="108"/>
    </location>
</feature>
<proteinExistence type="predicted"/>
<dbReference type="RefSeq" id="WP_167012521.1">
    <property type="nucleotide sequence ID" value="NZ_VWXF01000001.1"/>
</dbReference>
<keyword evidence="1" id="KW-0472">Membrane</keyword>
<dbReference type="EMBL" id="VWXF01000001">
    <property type="protein sequence ID" value="NIF20571.1"/>
    <property type="molecule type" value="Genomic_DNA"/>
</dbReference>
<comment type="caution">
    <text evidence="2">The sequence shown here is derived from an EMBL/GenBank/DDBJ whole genome shotgun (WGS) entry which is preliminary data.</text>
</comment>
<keyword evidence="1" id="KW-1133">Transmembrane helix</keyword>
<dbReference type="Proteomes" id="UP001515683">
    <property type="component" value="Unassembled WGS sequence"/>
</dbReference>
<accession>A0ABX0R589</accession>
<gene>
    <name evidence="2" type="ORF">F3J40_02920</name>
</gene>
<keyword evidence="3" id="KW-1185">Reference proteome</keyword>
<keyword evidence="1" id="KW-0812">Transmembrane</keyword>